<dbReference type="AlphaFoldDB" id="A0AAW8STU6"/>
<accession>A0AAW8STU6</accession>
<gene>
    <name evidence="1" type="ORF">P7D78_08880</name>
</gene>
<dbReference type="RefSeq" id="WP_311807292.1">
    <property type="nucleotide sequence ID" value="NZ_JARPXM010000007.1"/>
</dbReference>
<proteinExistence type="predicted"/>
<comment type="caution">
    <text evidence="1">The sequence shown here is derived from an EMBL/GenBank/DDBJ whole genome shotgun (WGS) entry which is preliminary data.</text>
</comment>
<evidence type="ECO:0000313" key="1">
    <source>
        <dbReference type="EMBL" id="MDT2538237.1"/>
    </source>
</evidence>
<dbReference type="Proteomes" id="UP001249240">
    <property type="component" value="Unassembled WGS sequence"/>
</dbReference>
<reference evidence="1" key="1">
    <citation type="submission" date="2023-03" db="EMBL/GenBank/DDBJ databases">
        <authorList>
            <person name="Shen W."/>
            <person name="Cai J."/>
        </authorList>
    </citation>
    <scope>NUCLEOTIDE SEQUENCE</scope>
    <source>
        <strain evidence="1">B646-2</strain>
    </source>
</reference>
<organism evidence="1 2">
    <name type="scientific">Enterococcus raffinosus</name>
    <dbReference type="NCBI Taxonomy" id="71452"/>
    <lineage>
        <taxon>Bacteria</taxon>
        <taxon>Bacillati</taxon>
        <taxon>Bacillota</taxon>
        <taxon>Bacilli</taxon>
        <taxon>Lactobacillales</taxon>
        <taxon>Enterococcaceae</taxon>
        <taxon>Enterococcus</taxon>
    </lineage>
</organism>
<dbReference type="EMBL" id="JARPXM010000007">
    <property type="protein sequence ID" value="MDT2538237.1"/>
    <property type="molecule type" value="Genomic_DNA"/>
</dbReference>
<protein>
    <submittedName>
        <fullName evidence="1">Uncharacterized protein</fullName>
    </submittedName>
</protein>
<name>A0AAW8STU6_9ENTE</name>
<sequence>MDSKQKFRYEDNDFFAKNMDHASTRFLDEAWGVHYVAYLSSLGIDNNHIDAIEDLEEVEEEDYYRLQQRLENEDVFQIEIWLKANGSYEGVAQLVK</sequence>
<evidence type="ECO:0000313" key="2">
    <source>
        <dbReference type="Proteomes" id="UP001249240"/>
    </source>
</evidence>